<evidence type="ECO:0000256" key="11">
    <source>
        <dbReference type="SAM" id="Phobius"/>
    </source>
</evidence>
<dbReference type="OrthoDB" id="2874149at2759"/>
<feature type="transmembrane region" description="Helical" evidence="11">
    <location>
        <begin position="75"/>
        <end position="96"/>
    </location>
</feature>
<keyword evidence="7 11" id="KW-0472">Membrane</keyword>
<evidence type="ECO:0000256" key="9">
    <source>
        <dbReference type="ARBA" id="ARBA00023224"/>
    </source>
</evidence>
<evidence type="ECO:0000256" key="2">
    <source>
        <dbReference type="ARBA" id="ARBA00011085"/>
    </source>
</evidence>
<feature type="transmembrane region" description="Helical" evidence="11">
    <location>
        <begin position="6"/>
        <end position="24"/>
    </location>
</feature>
<keyword evidence="5 11" id="KW-1133">Transmembrane helix</keyword>
<evidence type="ECO:0008006" key="14">
    <source>
        <dbReference type="Google" id="ProtNLM"/>
    </source>
</evidence>
<sequence length="542" mass="60788">MGFQAALVTLSTFAILTIIPPLFWHIKTFNISAICLVLWLLIMDCKIFVDAIIWGVEDFKTRYNGRGYCDVMVKFQVGFNVGVLSSLAGIMINLYVILKADRPIPSNFSKKKIITDLLINLSTPVFCMATNYLVQSSRYYVFQYTGCQSVNALNWVTIVTYTMWLLIWSLVNVVLAGLIIFSYFKRRKDVKDILKCTNSGLNLSRFAKLLTFCCVVILVMFPFSLQIFFSDITKVSSTYNFSKIHNEVLWGKVFYYQTEKPYYIVWVYLTISFCTFFFFGLGSDAMELYLDILSRIGFGPIVRHIKNRRLQKKMQKADKLVNSVITSQGPGGISAFTPQSAGSGTVFDIEMQRIKDLVDTNENGNGNSSPTNPYGSMVAKTSTSAQDQHTVAGSQVSPQSNLFHDKYQVPAGQDIYNYLSDFDENLLAELDDEDLAYLNQLDNNNQPTTPVTDGNATNAVVRNEIKRPSVSSMIFVGSEGKKERNSVSTESFGFENSQLNSQGHLGSEMSLVGGSTALNAQEGAISGDIEKYDYQNQKLHQK</sequence>
<evidence type="ECO:0000313" key="12">
    <source>
        <dbReference type="EMBL" id="KAH3684390.1"/>
    </source>
</evidence>
<comment type="similarity">
    <text evidence="2">Belongs to the G-protein coupled receptor 4 family.</text>
</comment>
<dbReference type="Pfam" id="PF02076">
    <property type="entry name" value="STE3"/>
    <property type="match status" value="1"/>
</dbReference>
<dbReference type="GO" id="GO:0005886">
    <property type="term" value="C:plasma membrane"/>
    <property type="evidence" value="ECO:0007669"/>
    <property type="project" value="TreeGrafter"/>
</dbReference>
<evidence type="ECO:0000256" key="10">
    <source>
        <dbReference type="SAM" id="MobiDB-lite"/>
    </source>
</evidence>
<evidence type="ECO:0000256" key="4">
    <source>
        <dbReference type="ARBA" id="ARBA00022692"/>
    </source>
</evidence>
<dbReference type="AlphaFoldDB" id="A0A9P8Q784"/>
<feature type="region of interest" description="Disordered" evidence="10">
    <location>
        <begin position="359"/>
        <end position="396"/>
    </location>
</feature>
<comment type="subcellular location">
    <subcellularLocation>
        <location evidence="1">Membrane</location>
        <topology evidence="1">Multi-pass membrane protein</topology>
    </subcellularLocation>
</comment>
<dbReference type="GO" id="GO:0000750">
    <property type="term" value="P:pheromone-dependent signal transduction involved in conjugation with cellular fusion"/>
    <property type="evidence" value="ECO:0007669"/>
    <property type="project" value="TreeGrafter"/>
</dbReference>
<dbReference type="GO" id="GO:0004932">
    <property type="term" value="F:mating-type factor pheromone receptor activity"/>
    <property type="evidence" value="ECO:0007669"/>
    <property type="project" value="InterPro"/>
</dbReference>
<reference evidence="12" key="2">
    <citation type="submission" date="2021-01" db="EMBL/GenBank/DDBJ databases">
        <authorList>
            <person name="Schikora-Tamarit M.A."/>
        </authorList>
    </citation>
    <scope>NUCLEOTIDE SEQUENCE</scope>
    <source>
        <strain evidence="12">CBS2887</strain>
    </source>
</reference>
<feature type="transmembrane region" description="Helical" evidence="11">
    <location>
        <begin position="262"/>
        <end position="281"/>
    </location>
</feature>
<keyword evidence="13" id="KW-1185">Reference proteome</keyword>
<feature type="compositionally biased region" description="Polar residues" evidence="10">
    <location>
        <begin position="360"/>
        <end position="396"/>
    </location>
</feature>
<evidence type="ECO:0000313" key="13">
    <source>
        <dbReference type="Proteomes" id="UP000774326"/>
    </source>
</evidence>
<dbReference type="PANTHER" id="PTHR28097:SF1">
    <property type="entry name" value="PHEROMONE A FACTOR RECEPTOR"/>
    <property type="match status" value="1"/>
</dbReference>
<dbReference type="PANTHER" id="PTHR28097">
    <property type="entry name" value="PHEROMONE A FACTOR RECEPTOR"/>
    <property type="match status" value="1"/>
</dbReference>
<dbReference type="PRINTS" id="PR00899">
    <property type="entry name" value="GPCRSTE3"/>
</dbReference>
<feature type="transmembrane region" description="Helical" evidence="11">
    <location>
        <begin position="31"/>
        <end position="55"/>
    </location>
</feature>
<keyword evidence="3" id="KW-0589">Pheromone response</keyword>
<feature type="transmembrane region" description="Helical" evidence="11">
    <location>
        <begin position="161"/>
        <end position="184"/>
    </location>
</feature>
<comment type="caution">
    <text evidence="12">The sequence shown here is derived from an EMBL/GenBank/DDBJ whole genome shotgun (WGS) entry which is preliminary data.</text>
</comment>
<keyword evidence="8" id="KW-0675">Receptor</keyword>
<feature type="transmembrane region" description="Helical" evidence="11">
    <location>
        <begin position="205"/>
        <end position="229"/>
    </location>
</feature>
<evidence type="ECO:0000256" key="3">
    <source>
        <dbReference type="ARBA" id="ARBA00022507"/>
    </source>
</evidence>
<dbReference type="CDD" id="cd14966">
    <property type="entry name" value="7tmD_STE3"/>
    <property type="match status" value="1"/>
</dbReference>
<organism evidence="12 13">
    <name type="scientific">Wickerhamomyces pijperi</name>
    <name type="common">Yeast</name>
    <name type="synonym">Pichia pijperi</name>
    <dbReference type="NCBI Taxonomy" id="599730"/>
    <lineage>
        <taxon>Eukaryota</taxon>
        <taxon>Fungi</taxon>
        <taxon>Dikarya</taxon>
        <taxon>Ascomycota</taxon>
        <taxon>Saccharomycotina</taxon>
        <taxon>Saccharomycetes</taxon>
        <taxon>Phaffomycetales</taxon>
        <taxon>Wickerhamomycetaceae</taxon>
        <taxon>Wickerhamomyces</taxon>
    </lineage>
</organism>
<protein>
    <recommendedName>
        <fullName evidence="14">Pheromone a factor receptor</fullName>
    </recommendedName>
</protein>
<proteinExistence type="inferred from homology"/>
<keyword evidence="6" id="KW-0297">G-protein coupled receptor</keyword>
<keyword evidence="4 11" id="KW-0812">Transmembrane</keyword>
<feature type="transmembrane region" description="Helical" evidence="11">
    <location>
        <begin position="117"/>
        <end position="134"/>
    </location>
</feature>
<gene>
    <name evidence="12" type="ORF">WICPIJ_004639</name>
</gene>
<evidence type="ECO:0000256" key="6">
    <source>
        <dbReference type="ARBA" id="ARBA00023040"/>
    </source>
</evidence>
<evidence type="ECO:0000256" key="1">
    <source>
        <dbReference type="ARBA" id="ARBA00004141"/>
    </source>
</evidence>
<reference evidence="12" key="1">
    <citation type="journal article" date="2021" name="Open Biol.">
        <title>Shared evolutionary footprints suggest mitochondrial oxidative damage underlies multiple complex I losses in fungi.</title>
        <authorList>
            <person name="Schikora-Tamarit M.A."/>
            <person name="Marcet-Houben M."/>
            <person name="Nosek J."/>
            <person name="Gabaldon T."/>
        </authorList>
    </citation>
    <scope>NUCLEOTIDE SEQUENCE</scope>
    <source>
        <strain evidence="12">CBS2887</strain>
    </source>
</reference>
<evidence type="ECO:0000256" key="5">
    <source>
        <dbReference type="ARBA" id="ARBA00022989"/>
    </source>
</evidence>
<accession>A0A9P8Q784</accession>
<dbReference type="Proteomes" id="UP000774326">
    <property type="component" value="Unassembled WGS sequence"/>
</dbReference>
<dbReference type="InterPro" id="IPR001499">
    <property type="entry name" value="GPCR_STE3"/>
</dbReference>
<dbReference type="EMBL" id="JAEUBG010002542">
    <property type="protein sequence ID" value="KAH3684390.1"/>
    <property type="molecule type" value="Genomic_DNA"/>
</dbReference>
<evidence type="ECO:0000256" key="8">
    <source>
        <dbReference type="ARBA" id="ARBA00023170"/>
    </source>
</evidence>
<name>A0A9P8Q784_WICPI</name>
<evidence type="ECO:0000256" key="7">
    <source>
        <dbReference type="ARBA" id="ARBA00023136"/>
    </source>
</evidence>
<keyword evidence="9" id="KW-0807">Transducer</keyword>